<dbReference type="Pfam" id="PF05049">
    <property type="entry name" value="IIGP"/>
    <property type="match status" value="1"/>
</dbReference>
<evidence type="ECO:0000256" key="1">
    <source>
        <dbReference type="ARBA" id="ARBA00005429"/>
    </source>
</evidence>
<dbReference type="InterPro" id="IPR030385">
    <property type="entry name" value="G_IRG_dom"/>
</dbReference>
<dbReference type="PANTHER" id="PTHR32341">
    <property type="entry name" value="INTERFERON-INDUCIBLE GTPASE"/>
    <property type="match status" value="1"/>
</dbReference>
<comment type="similarity">
    <text evidence="1">Belongs to the TRAFAC class dynamin-like GTPase superfamily. IRG family.</text>
</comment>
<evidence type="ECO:0000256" key="4">
    <source>
        <dbReference type="ARBA" id="ARBA00023134"/>
    </source>
</evidence>
<dbReference type="InParanoid" id="A0A668A1V7"/>
<dbReference type="FunFam" id="3.40.50.300:FF:000541">
    <property type="entry name" value="Immunity related GTPase M"/>
    <property type="match status" value="1"/>
</dbReference>
<dbReference type="AlphaFoldDB" id="A0A668A1V7"/>
<keyword evidence="2" id="KW-0547">Nucleotide-binding</keyword>
<dbReference type="Proteomes" id="UP000472263">
    <property type="component" value="Chromosome 2"/>
</dbReference>
<dbReference type="InterPro" id="IPR051515">
    <property type="entry name" value="IRG"/>
</dbReference>
<dbReference type="InterPro" id="IPR027417">
    <property type="entry name" value="P-loop_NTPase"/>
</dbReference>
<protein>
    <recommendedName>
        <fullName evidence="5">IRG-type G domain-containing protein</fullName>
    </recommendedName>
</protein>
<dbReference type="PANTHER" id="PTHR32341:SF10">
    <property type="entry name" value="INTERFERON-INDUCIBLE GTPASE 5"/>
    <property type="match status" value="1"/>
</dbReference>
<name>A0A668A1V7_9TELE</name>
<dbReference type="GO" id="GO:0005525">
    <property type="term" value="F:GTP binding"/>
    <property type="evidence" value="ECO:0007669"/>
    <property type="project" value="UniProtKB-KW"/>
</dbReference>
<reference evidence="6" key="1">
    <citation type="submission" date="2019-06" db="EMBL/GenBank/DDBJ databases">
        <authorList>
            <consortium name="Wellcome Sanger Institute Data Sharing"/>
        </authorList>
    </citation>
    <scope>NUCLEOTIDE SEQUENCE [LARGE SCALE GENOMIC DNA]</scope>
</reference>
<feature type="domain" description="IRG-type G" evidence="5">
    <location>
        <begin position="44"/>
        <end position="225"/>
    </location>
</feature>
<organism evidence="6 7">
    <name type="scientific">Myripristis murdjan</name>
    <name type="common">pinecone soldierfish</name>
    <dbReference type="NCBI Taxonomy" id="586833"/>
    <lineage>
        <taxon>Eukaryota</taxon>
        <taxon>Metazoa</taxon>
        <taxon>Chordata</taxon>
        <taxon>Craniata</taxon>
        <taxon>Vertebrata</taxon>
        <taxon>Euteleostomi</taxon>
        <taxon>Actinopterygii</taxon>
        <taxon>Neopterygii</taxon>
        <taxon>Teleostei</taxon>
        <taxon>Neoteleostei</taxon>
        <taxon>Acanthomorphata</taxon>
        <taxon>Holocentriformes</taxon>
        <taxon>Holocentridae</taxon>
        <taxon>Myripristis</taxon>
    </lineage>
</organism>
<evidence type="ECO:0000256" key="3">
    <source>
        <dbReference type="ARBA" id="ARBA00022801"/>
    </source>
</evidence>
<evidence type="ECO:0000259" key="5">
    <source>
        <dbReference type="PROSITE" id="PS51716"/>
    </source>
</evidence>
<keyword evidence="3" id="KW-0378">Hydrolase</keyword>
<evidence type="ECO:0000313" key="7">
    <source>
        <dbReference type="Proteomes" id="UP000472263"/>
    </source>
</evidence>
<reference evidence="6" key="3">
    <citation type="submission" date="2025-09" db="UniProtKB">
        <authorList>
            <consortium name="Ensembl"/>
        </authorList>
    </citation>
    <scope>IDENTIFICATION</scope>
</reference>
<dbReference type="PROSITE" id="PS51716">
    <property type="entry name" value="G_IRG"/>
    <property type="match status" value="1"/>
</dbReference>
<accession>A0A668A1V7</accession>
<dbReference type="Ensembl" id="ENSMMDT00005049800.1">
    <property type="protein sequence ID" value="ENSMMDP00005048845.1"/>
    <property type="gene ID" value="ENSMMDG00005022209.1"/>
</dbReference>
<dbReference type="SUPFAM" id="SSF52540">
    <property type="entry name" value="P-loop containing nucleoside triphosphate hydrolases"/>
    <property type="match status" value="1"/>
</dbReference>
<dbReference type="FunCoup" id="A0A668A1V7">
    <property type="interactions" value="32"/>
</dbReference>
<dbReference type="GeneTree" id="ENSGT00950000183007"/>
<dbReference type="InterPro" id="IPR007743">
    <property type="entry name" value="Immunity-related_GTPase-like"/>
</dbReference>
<reference evidence="6" key="2">
    <citation type="submission" date="2025-08" db="UniProtKB">
        <authorList>
            <consortium name="Ensembl"/>
        </authorList>
    </citation>
    <scope>IDENTIFICATION</scope>
</reference>
<keyword evidence="4" id="KW-0342">GTP-binding</keyword>
<dbReference type="Gene3D" id="3.40.50.300">
    <property type="entry name" value="P-loop containing nucleotide triphosphate hydrolases"/>
    <property type="match status" value="1"/>
</dbReference>
<dbReference type="GO" id="GO:0016020">
    <property type="term" value="C:membrane"/>
    <property type="evidence" value="ECO:0007669"/>
    <property type="project" value="InterPro"/>
</dbReference>
<proteinExistence type="inferred from homology"/>
<dbReference type="GO" id="GO:0016787">
    <property type="term" value="F:hydrolase activity"/>
    <property type="evidence" value="ECO:0007669"/>
    <property type="project" value="UniProtKB-KW"/>
</dbReference>
<evidence type="ECO:0000313" key="6">
    <source>
        <dbReference type="Ensembl" id="ENSMMDP00005048845.1"/>
    </source>
</evidence>
<keyword evidence="7" id="KW-1185">Reference proteome</keyword>
<evidence type="ECO:0000256" key="2">
    <source>
        <dbReference type="ARBA" id="ARBA00022741"/>
    </source>
</evidence>
<sequence>IMCHPLKATLTEENNPYIKEALENSDAALAAAKIQDYLQQHNTIPLNIAITGESGSGKSTFVNAFRGLSNKDEGAAPTGYVETTMEAAPYPHPNYPNVTLWDLPGIDSSRFPAAEYLKTFGFDKFDFFIIISSDRFRENDVKLALEIQKQKKNFYFVRTKIDSSLQDEERIQRDFSAEKSLQLIRQNCVEGLQRQGMASPQVFLISSFHLNLYDFQLLVETMERELPSHRRDALLFAIPKINQEIFNKKKKAFEAEIKYSALWSALTASVPVPGLSVAVDLGILVTVINNYKSGFGVDEESLQKLADSTNKPLSELQAVMTSPFAAANVTTEVIIKFLAVTGAQATLLAAEEGSRYIPILGIPLAAGISFASTYSILKTCLNMVTEDAQNVLIKALGLNTSDHFCFLTKQYSLHECFLLLLLKKYMYMYFFQITW</sequence>